<feature type="transmembrane region" description="Helical" evidence="1">
    <location>
        <begin position="60"/>
        <end position="86"/>
    </location>
</feature>
<keyword evidence="1" id="KW-1133">Transmembrane helix</keyword>
<evidence type="ECO:0000256" key="1">
    <source>
        <dbReference type="SAM" id="Phobius"/>
    </source>
</evidence>
<dbReference type="RefSeq" id="WP_014021346.1">
    <property type="nucleotide sequence ID" value="NC_015914.1"/>
</dbReference>
<sequence>MKKFDPNRPLWQYKLREYLLLFDSYSEEERILAYRYGWHIFSSNRNHFENFSHFIQRRKWFIYLSLIYPILLTFLSLLLAVSVLTIDVTLKVPIAIIFSGITAGIIYNLIGNTLKNIREIGIFLKYVDPAEKLANFREFENLDYLDKEGAIQFYENMRAKRDYSKIAPGENELDKTEKLLALDFLLGDPGNLNELINKLCHHSTCKLTKEGVYRVLGEILLASPDNIKKDITKGVKEIRSGKSLGQKRIDQLTNVKAIFNQSKLALKANEIDKLLDTAQTATLDKSQVDAY</sequence>
<dbReference type="eggNOG" id="ENOG50337SR">
    <property type="taxonomic scope" value="Bacteria"/>
</dbReference>
<evidence type="ECO:0000313" key="3">
    <source>
        <dbReference type="Proteomes" id="UP000001635"/>
    </source>
</evidence>
<keyword evidence="1" id="KW-0472">Membrane</keyword>
<reference evidence="3" key="1">
    <citation type="submission" date="2011-07" db="EMBL/GenBank/DDBJ databases">
        <title>The complete genome of Cyclobacterium marinum DSM 745.</title>
        <authorList>
            <person name="Lucas S."/>
            <person name="Han J."/>
            <person name="Lapidus A."/>
            <person name="Bruce D."/>
            <person name="Goodwin L."/>
            <person name="Pitluck S."/>
            <person name="Peters L."/>
            <person name="Kyrpides N."/>
            <person name="Mavromatis K."/>
            <person name="Ivanova N."/>
            <person name="Ovchinnikova G."/>
            <person name="Chertkov O."/>
            <person name="Detter J.C."/>
            <person name="Tapia R."/>
            <person name="Han C."/>
            <person name="Land M."/>
            <person name="Hauser L."/>
            <person name="Markowitz V."/>
            <person name="Cheng J.-F."/>
            <person name="Hugenholtz P."/>
            <person name="Woyke T."/>
            <person name="Wu D."/>
            <person name="Tindall B."/>
            <person name="Schuetze A."/>
            <person name="Brambilla E."/>
            <person name="Klenk H.-P."/>
            <person name="Eisen J.A."/>
        </authorList>
    </citation>
    <scope>NUCLEOTIDE SEQUENCE [LARGE SCALE GENOMIC DNA]</scope>
    <source>
        <strain evidence="3">ATCC 25205 / DSM 745 / LMG 13164 / NCIMB 1802</strain>
    </source>
</reference>
<name>G0IV65_CYCMS</name>
<accession>G0IV65</accession>
<dbReference type="AlphaFoldDB" id="G0IV65"/>
<dbReference type="KEGG" id="cmr:Cycma_3333"/>
<gene>
    <name evidence="2" type="ordered locus">Cycma_3333</name>
</gene>
<dbReference type="HOGENOM" id="CLU_955517_0_0_10"/>
<keyword evidence="3" id="KW-1185">Reference proteome</keyword>
<dbReference type="STRING" id="880070.Cycma_3333"/>
<evidence type="ECO:0000313" key="2">
    <source>
        <dbReference type="EMBL" id="AEL27056.1"/>
    </source>
</evidence>
<keyword evidence="1" id="KW-0812">Transmembrane</keyword>
<protein>
    <submittedName>
        <fullName evidence="2">Uncharacterized protein</fullName>
    </submittedName>
</protein>
<dbReference type="OrthoDB" id="822558at2"/>
<organism evidence="2 3">
    <name type="scientific">Cyclobacterium marinum (strain ATCC 25205 / DSM 745 / LMG 13164 / NCIMB 1802)</name>
    <name type="common">Flectobacillus marinus</name>
    <dbReference type="NCBI Taxonomy" id="880070"/>
    <lineage>
        <taxon>Bacteria</taxon>
        <taxon>Pseudomonadati</taxon>
        <taxon>Bacteroidota</taxon>
        <taxon>Cytophagia</taxon>
        <taxon>Cytophagales</taxon>
        <taxon>Cyclobacteriaceae</taxon>
        <taxon>Cyclobacterium</taxon>
    </lineage>
</organism>
<feature type="transmembrane region" description="Helical" evidence="1">
    <location>
        <begin position="92"/>
        <end position="110"/>
    </location>
</feature>
<proteinExistence type="predicted"/>
<dbReference type="EMBL" id="CP002955">
    <property type="protein sequence ID" value="AEL27056.1"/>
    <property type="molecule type" value="Genomic_DNA"/>
</dbReference>
<dbReference type="Proteomes" id="UP000001635">
    <property type="component" value="Chromosome"/>
</dbReference>